<dbReference type="AlphaFoldDB" id="A0A7W8DMT8"/>
<proteinExistence type="predicted"/>
<dbReference type="EMBL" id="JACHIG010000014">
    <property type="protein sequence ID" value="MBB5035181.1"/>
    <property type="molecule type" value="Genomic_DNA"/>
</dbReference>
<name>A0A7W8DMT8_9BACT</name>
<dbReference type="Proteomes" id="UP000590740">
    <property type="component" value="Unassembled WGS sequence"/>
</dbReference>
<evidence type="ECO:0000313" key="2">
    <source>
        <dbReference type="Proteomes" id="UP000590740"/>
    </source>
</evidence>
<protein>
    <submittedName>
        <fullName evidence="1">Uncharacterized protein</fullName>
    </submittedName>
</protein>
<dbReference type="RefSeq" id="WP_184343712.1">
    <property type="nucleotide sequence ID" value="NZ_JACHIG010000014.1"/>
</dbReference>
<comment type="caution">
    <text evidence="1">The sequence shown here is derived from an EMBL/GenBank/DDBJ whole genome shotgun (WGS) entry which is preliminary data.</text>
</comment>
<reference evidence="1 2" key="1">
    <citation type="submission" date="2020-08" db="EMBL/GenBank/DDBJ databases">
        <title>Genomic Encyclopedia of Type Strains, Phase IV (KMG-IV): sequencing the most valuable type-strain genomes for metagenomic binning, comparative biology and taxonomic classification.</title>
        <authorList>
            <person name="Goeker M."/>
        </authorList>
    </citation>
    <scope>NUCLEOTIDE SEQUENCE [LARGE SCALE GENOMIC DNA]</scope>
    <source>
        <strain evidence="1 2">DSM 12252</strain>
    </source>
</reference>
<accession>A0A7W8DMT8</accession>
<organism evidence="1 2">
    <name type="scientific">Prosthecobacter vanneervenii</name>
    <dbReference type="NCBI Taxonomy" id="48466"/>
    <lineage>
        <taxon>Bacteria</taxon>
        <taxon>Pseudomonadati</taxon>
        <taxon>Verrucomicrobiota</taxon>
        <taxon>Verrucomicrobiia</taxon>
        <taxon>Verrucomicrobiales</taxon>
        <taxon>Verrucomicrobiaceae</taxon>
        <taxon>Prosthecobacter</taxon>
    </lineage>
</organism>
<keyword evidence="2" id="KW-1185">Reference proteome</keyword>
<gene>
    <name evidence="1" type="ORF">HNQ65_004790</name>
</gene>
<evidence type="ECO:0000313" key="1">
    <source>
        <dbReference type="EMBL" id="MBB5035181.1"/>
    </source>
</evidence>
<sequence>MSRYASNQDVVRFFAMHGIEVSHVRREGSLRHLRVQEKAVTLPMDADPDECLRIVRESIEDAEA</sequence>